<dbReference type="EMBL" id="BPLF01000001">
    <property type="protein sequence ID" value="GIX61332.1"/>
    <property type="molecule type" value="Genomic_DNA"/>
</dbReference>
<evidence type="ECO:0000313" key="3">
    <source>
        <dbReference type="EMBL" id="GIX61332.1"/>
    </source>
</evidence>
<keyword evidence="4" id="KW-1185">Reference proteome</keyword>
<protein>
    <submittedName>
        <fullName evidence="3">Uncharacterized protein</fullName>
    </submittedName>
</protein>
<name>A0AAV4LP04_BABCB</name>
<sequence>MVAMLQYELKGVYEKICEKFCNISDTLDGRPAPVLKYYLKNLETFESVKRSSAETDEEILMRLKGESRTFTSSISTLAKNLKTFLGATADGLTSFNGTGIIKNSGANYNPAYQNAEWKSEEATECLIILLTVAAILFFGLSYLYWQCEGQDGWATKSPSQDDFKQFLVVFGYTESDLNNSKKGQQITTQLQSACSQLQTHKSTASSESYHNFLTALHKTALNSQPPSPTTSPLTSLYALSYYYITNFLYTVESSSPAMPSFAGYSGVTALAGGAYGFNLGGLGTFEAIDWILRVTGKDGQDQGGSSSGNATKLAKAITEFHDLNMAITAAAEKLTEKEGVDVRPALEYLQNEETLKGIIKKLGDGLRAFIGYGSNNGIADVIDPLQQLRKGVLMFLQMMLERFRDSIDNDSGISTAVGNAIKNTEQFDEAIGKVGGLQENNSGTGSQVKEVVSALKNIGSLQSKSDVNELANGFKEYLKEVLSAVKNKVNGKAGQIETLKSNLDKLLDAFGNQSDFATYKTQVKETNNQLYSQRNLSYPASTLVPAVTTATENFLGQLKTGGYKSSYDPTPNWDGDHDNDKIAQILFGCLPLYYYWLTYLYWKCKQPQKEGGWENMAFSGRGGGFALKHFIVGQGYNATHLTTNRGFKGSNIAMLIQSLGISATATQHSHPDFLSQLNKSLKGVIGTGGLSTANLDGHSLSALFHLCRCYFTGKQIMQSNNPSIKCRPPKSIREMLYWLSGLQFSPHYSDIEKQIEKNIPNHGLPVADSSTSSPDNVITQSQMTGFLLSSCLSAPGVLGAIQGNSADYTYDKGEPWLYHLFCNGLNLAYPSSGSALFNTLANYAYALQFQLLFLYMQCRTNYNQTYGWQWCRYGQGVGSSSGNNSGELASWICSASNCPSFSCQHNSPSCNHFQKCGQSDKHSPLQAFLTDNLKGFHVAQQPDPLSPHHLDNHSPGSMCHVLMGFDGTLTKDANATGWYIYYLLEHFCSNSKTPLRQLCEKLGCLTKRTPRTLGDLFGFLWHLNGQLFKDAHVIYGFKTAVKQKPYNVEDFITNFKTAIRSHTSQSSSGKSRIVESFESMGQTIPFLYQLYTIEESNSVPDALFDLTYHCHRKETGHSGNSTRLVHKDHSGRPCSTANDLWSLYQPVSNTGNNSDCKSGTCGGYLSPLTHTYGAAYSPKFASTYLSWVVYLVEVFNERLGELLTEFNNTSCDHCNTNCSCTKGQHGTTNCSCHSVVSCAGVLPLLYSNGFSFGNAYSLKGGTHGADPMKRNCQQFHDQLSAVIAQNESAPLFKLLTTIDEFLYLFRFYFFYNLSTFWITHRTIHHSDIEISKAINTDLHRDHPPKGYCPSNLKEAIDWILRVTGKDGGGGGTNDLAGEVKKLLESVENSGTGLGKEMDNVKEALGTHPNGLIAKLADGLRQFIGYDKSGKLTGGGIRAANVAKYQVCNAVLNFVIRLLEGLCVIKELASHNEKVSEVIGKLRNCVGTGQVPKGFKDLADGIKQKVKDIDQRLKNNQYKLHDAFQNFNTLIDTLKYEQNMSLSVTQDSEQVKSFLDTVNKSVRANGSGNFRNLCDSLNELFKEGELKKSASSLSNSMQLNSSRLSNKTTPVSTHAGHPGLSGHIDKLTNKLNMPANAAVFTAVRDAATAFLAELQAKTYTSYYYDAEWNNVSGDDDRAKCAKIFLGCLPLYYQALTYIYWGCHDNGGRWRNLTLGGGALRSYFDSQGLFSPYVDTNKRGSHIVDSALKGFSEFRIAAISSATFTYASFNEKLQKNVTNESHQDLPSKCPLSALFHGASCYFRCQQITTTKSAVRAPKTIREVLYFLAALQFSSAYDELNNHIGTVLQQKLNVADSSLSTNGNTLSAADIKEYLGASCAFSSSVLGLIQGPGASEKDSEPWLFELFCNSAFHFKYPSGTALLSKVSNYAYALQFQLHFLYQQCNNTYTVGCGWRHCRFGKDVNSGSNNSAPSHICNGYTCKDPSKCRHNGTNNSTGGSSGPDSTSCKHNQGGYGSNCGKSGNLSPLQAFLTDKLKGFSRGHPSDPSSHLGSCSGGLCHVPMGFNPKDLRTASNANTKGENICLTLRAFCGGFNTPHTTF</sequence>
<feature type="transmembrane region" description="Helical" evidence="2">
    <location>
        <begin position="125"/>
        <end position="145"/>
    </location>
</feature>
<proteinExistence type="predicted"/>
<keyword evidence="2" id="KW-0472">Membrane</keyword>
<gene>
    <name evidence="3" type="ORF">BcabD6B2_07670</name>
</gene>
<dbReference type="Pfam" id="PF12785">
    <property type="entry name" value="VESA1_N"/>
    <property type="match status" value="3"/>
</dbReference>
<feature type="compositionally biased region" description="Low complexity" evidence="1">
    <location>
        <begin position="1596"/>
        <end position="1605"/>
    </location>
</feature>
<reference evidence="3 4" key="1">
    <citation type="submission" date="2021-06" db="EMBL/GenBank/DDBJ databases">
        <title>Genome sequence of Babesia caballi.</title>
        <authorList>
            <person name="Yamagishi J."/>
            <person name="Kidaka T."/>
            <person name="Ochi A."/>
        </authorList>
    </citation>
    <scope>NUCLEOTIDE SEQUENCE [LARGE SCALE GENOMIC DNA]</scope>
    <source>
        <strain evidence="3">USDA-D6B2</strain>
    </source>
</reference>
<keyword evidence="2" id="KW-0812">Transmembrane</keyword>
<evidence type="ECO:0000313" key="4">
    <source>
        <dbReference type="Proteomes" id="UP001497744"/>
    </source>
</evidence>
<dbReference type="Proteomes" id="UP001497744">
    <property type="component" value="Unassembled WGS sequence"/>
</dbReference>
<accession>A0AAV4LP04</accession>
<keyword evidence="2" id="KW-1133">Transmembrane helix</keyword>
<evidence type="ECO:0000256" key="2">
    <source>
        <dbReference type="SAM" id="Phobius"/>
    </source>
</evidence>
<dbReference type="InterPro" id="IPR024751">
    <property type="entry name" value="VESA1"/>
</dbReference>
<comment type="caution">
    <text evidence="3">The sequence shown here is derived from an EMBL/GenBank/DDBJ whole genome shotgun (WGS) entry which is preliminary data.</text>
</comment>
<dbReference type="GeneID" id="94192815"/>
<organism evidence="3 4">
    <name type="scientific">Babesia caballi</name>
    <dbReference type="NCBI Taxonomy" id="5871"/>
    <lineage>
        <taxon>Eukaryota</taxon>
        <taxon>Sar</taxon>
        <taxon>Alveolata</taxon>
        <taxon>Apicomplexa</taxon>
        <taxon>Aconoidasida</taxon>
        <taxon>Piroplasmida</taxon>
        <taxon>Babesiidae</taxon>
        <taxon>Babesia</taxon>
    </lineage>
</organism>
<evidence type="ECO:0000256" key="1">
    <source>
        <dbReference type="SAM" id="MobiDB-lite"/>
    </source>
</evidence>
<feature type="region of interest" description="Disordered" evidence="1">
    <location>
        <begin position="1596"/>
        <end position="1618"/>
    </location>
</feature>
<dbReference type="RefSeq" id="XP_067713403.1">
    <property type="nucleotide sequence ID" value="XM_067857302.1"/>
</dbReference>